<dbReference type="GO" id="GO:0006313">
    <property type="term" value="P:DNA transposition"/>
    <property type="evidence" value="ECO:0007669"/>
    <property type="project" value="InterPro"/>
</dbReference>
<dbReference type="AlphaFoldDB" id="A0A543LIZ9"/>
<dbReference type="GO" id="GO:0004803">
    <property type="term" value="F:transposase activity"/>
    <property type="evidence" value="ECO:0007669"/>
    <property type="project" value="InterPro"/>
</dbReference>
<accession>A0A543LIZ9</accession>
<dbReference type="RefSeq" id="WP_142081092.1">
    <property type="nucleotide sequence ID" value="NZ_VFPV01000001.1"/>
</dbReference>
<dbReference type="SUPFAM" id="SSF48295">
    <property type="entry name" value="TrpR-like"/>
    <property type="match status" value="1"/>
</dbReference>
<evidence type="ECO:0000313" key="2">
    <source>
        <dbReference type="Proteomes" id="UP000316993"/>
    </source>
</evidence>
<dbReference type="InterPro" id="IPR002514">
    <property type="entry name" value="Transposase_8"/>
</dbReference>
<sequence length="135" mass="14894">MDTNPRTGRAYKRGPYKRHPVAFKRAVVEASFAPGASVSRVARDHDINANQVFLWRTLYRDGLLGDDEPALLPVRIDAPMRSPATDRCAAPVERIRTAAPGGVLTVEFGTVRLRIEGRPDADTLAQVLERLSARC</sequence>
<dbReference type="NCBIfam" id="NF047595">
    <property type="entry name" value="IS66_ISRel24_TnpA"/>
    <property type="match status" value="1"/>
</dbReference>
<proteinExistence type="predicted"/>
<dbReference type="EMBL" id="VFPV01000001">
    <property type="protein sequence ID" value="TQN07299.1"/>
    <property type="molecule type" value="Genomic_DNA"/>
</dbReference>
<reference evidence="1 2" key="1">
    <citation type="submission" date="2019-06" db="EMBL/GenBank/DDBJ databases">
        <title>Genomic Encyclopedia of Archaeal and Bacterial Type Strains, Phase II (KMG-II): from individual species to whole genera.</title>
        <authorList>
            <person name="Goeker M."/>
        </authorList>
    </citation>
    <scope>NUCLEOTIDE SEQUENCE [LARGE SCALE GENOMIC DNA]</scope>
    <source>
        <strain evidence="1 2">DSM 7270</strain>
    </source>
</reference>
<dbReference type="Pfam" id="PF01527">
    <property type="entry name" value="HTH_Tnp_1"/>
    <property type="match status" value="1"/>
</dbReference>
<dbReference type="GO" id="GO:0043565">
    <property type="term" value="F:sequence-specific DNA binding"/>
    <property type="evidence" value="ECO:0007669"/>
    <property type="project" value="InterPro"/>
</dbReference>
<evidence type="ECO:0000313" key="1">
    <source>
        <dbReference type="EMBL" id="TQN07299.1"/>
    </source>
</evidence>
<protein>
    <submittedName>
        <fullName evidence="1">Transposase</fullName>
    </submittedName>
</protein>
<gene>
    <name evidence="1" type="ORF">BDD18_0402</name>
</gene>
<dbReference type="PANTHER" id="PTHR37936">
    <property type="entry name" value="TRANSPOSASE INSC FOR INSERTION ELEMENT IS2A-RELATED"/>
    <property type="match status" value="1"/>
</dbReference>
<organism evidence="1 2">
    <name type="scientific">Acidovorax temperans</name>
    <dbReference type="NCBI Taxonomy" id="80878"/>
    <lineage>
        <taxon>Bacteria</taxon>
        <taxon>Pseudomonadati</taxon>
        <taxon>Pseudomonadota</taxon>
        <taxon>Betaproteobacteria</taxon>
        <taxon>Burkholderiales</taxon>
        <taxon>Comamonadaceae</taxon>
        <taxon>Acidovorax</taxon>
    </lineage>
</organism>
<dbReference type="InterPro" id="IPR010921">
    <property type="entry name" value="Trp_repressor/repl_initiator"/>
</dbReference>
<name>A0A543LIZ9_9BURK</name>
<comment type="caution">
    <text evidence="1">The sequence shown here is derived from an EMBL/GenBank/DDBJ whole genome shotgun (WGS) entry which is preliminary data.</text>
</comment>
<dbReference type="Proteomes" id="UP000316993">
    <property type="component" value="Unassembled WGS sequence"/>
</dbReference>
<dbReference type="PANTHER" id="PTHR37936:SF3">
    <property type="entry name" value="TRANSPOSASE INSC FOR INSERTION ELEMENT IS2A-RELATED"/>
    <property type="match status" value="1"/>
</dbReference>